<organism evidence="3 4">
    <name type="scientific">Halomonas halmophila</name>
    <dbReference type="NCBI Taxonomy" id="252"/>
    <lineage>
        <taxon>Bacteria</taxon>
        <taxon>Pseudomonadati</taxon>
        <taxon>Pseudomonadota</taxon>
        <taxon>Gammaproteobacteria</taxon>
        <taxon>Oceanospirillales</taxon>
        <taxon>Halomonadaceae</taxon>
        <taxon>Halomonas</taxon>
    </lineage>
</organism>
<evidence type="ECO:0000313" key="4">
    <source>
        <dbReference type="Proteomes" id="UP000319812"/>
    </source>
</evidence>
<dbReference type="AlphaFoldDB" id="A0A4Y4EVN4"/>
<dbReference type="InterPro" id="IPR007163">
    <property type="entry name" value="VCA0040-like"/>
</dbReference>
<keyword evidence="2" id="KW-0472">Membrane</keyword>
<dbReference type="Pfam" id="PF04018">
    <property type="entry name" value="VCA0040-like"/>
    <property type="match status" value="1"/>
</dbReference>
<feature type="region of interest" description="Disordered" evidence="1">
    <location>
        <begin position="307"/>
        <end position="328"/>
    </location>
</feature>
<dbReference type="PANTHER" id="PTHR37308:SF1">
    <property type="entry name" value="POLYPRENYL-PHOSPHATE TRANSPORTER"/>
    <property type="match status" value="1"/>
</dbReference>
<dbReference type="RefSeq" id="WP_141317220.1">
    <property type="nucleotide sequence ID" value="NZ_BJOC01000003.1"/>
</dbReference>
<proteinExistence type="predicted"/>
<keyword evidence="4" id="KW-1185">Reference proteome</keyword>
<dbReference type="Proteomes" id="UP000319812">
    <property type="component" value="Unassembled WGS sequence"/>
</dbReference>
<evidence type="ECO:0000313" key="3">
    <source>
        <dbReference type="EMBL" id="GED21206.1"/>
    </source>
</evidence>
<feature type="transmembrane region" description="Helical" evidence="2">
    <location>
        <begin position="229"/>
        <end position="246"/>
    </location>
</feature>
<keyword evidence="2" id="KW-0812">Transmembrane</keyword>
<keyword evidence="2" id="KW-1133">Transmembrane helix</keyword>
<feature type="transmembrane region" description="Helical" evidence="2">
    <location>
        <begin position="198"/>
        <end position="217"/>
    </location>
</feature>
<accession>A0A4Y4EVN4</accession>
<feature type="transmembrane region" description="Helical" evidence="2">
    <location>
        <begin position="154"/>
        <end position="178"/>
    </location>
</feature>
<comment type="caution">
    <text evidence="3">The sequence shown here is derived from an EMBL/GenBank/DDBJ whole genome shotgun (WGS) entry which is preliminary data.</text>
</comment>
<gene>
    <name evidence="3" type="ORF">HHA01_01830</name>
</gene>
<feature type="transmembrane region" description="Helical" evidence="2">
    <location>
        <begin position="98"/>
        <end position="117"/>
    </location>
</feature>
<dbReference type="PANTHER" id="PTHR37308">
    <property type="entry name" value="INTEGRAL MEMBRANE PROTEIN"/>
    <property type="match status" value="1"/>
</dbReference>
<feature type="compositionally biased region" description="Basic and acidic residues" evidence="1">
    <location>
        <begin position="310"/>
        <end position="328"/>
    </location>
</feature>
<reference evidence="3 4" key="1">
    <citation type="submission" date="2019-06" db="EMBL/GenBank/DDBJ databases">
        <title>Whole genome shotgun sequence of Halomonas halmophila NBRC 15537.</title>
        <authorList>
            <person name="Hosoyama A."/>
            <person name="Uohara A."/>
            <person name="Ohji S."/>
            <person name="Ichikawa N."/>
        </authorList>
    </citation>
    <scope>NUCLEOTIDE SEQUENCE [LARGE SCALE GENOMIC DNA]</scope>
    <source>
        <strain evidence="3 4">NBRC 15537</strain>
    </source>
</reference>
<dbReference type="EMBL" id="BJOC01000003">
    <property type="protein sequence ID" value="GED21206.1"/>
    <property type="molecule type" value="Genomic_DNA"/>
</dbReference>
<evidence type="ECO:0000256" key="1">
    <source>
        <dbReference type="SAM" id="MobiDB-lite"/>
    </source>
</evidence>
<dbReference type="OrthoDB" id="9793746at2"/>
<feature type="transmembrane region" description="Helical" evidence="2">
    <location>
        <begin position="69"/>
        <end position="91"/>
    </location>
</feature>
<protein>
    <submittedName>
        <fullName evidence="3">DUF368 domain-containing protein</fullName>
    </submittedName>
</protein>
<evidence type="ECO:0000256" key="2">
    <source>
        <dbReference type="SAM" id="Phobius"/>
    </source>
</evidence>
<sequence>MKRYLGLVCKGAGMGAADAVPGVSGGTIAFITGIYEELIQTIERFGPGAVGIWKREGSAGVVDYLNLRFLLPLLAGIGLSLLSVAHLVVWLMEAQPRLLDGFFFGLVGASALVVWRRPAGWRWWYLLPLAVGLVLAQVLPALMPLVSQLGSPRLVLAVAGFIAISALLLPGVSGSLLLLTMGLYGTVMEGIRHFDTGLLAIFGLGCLAGLVVFSRLLSWLLRHGHDATMQLLVGFIVGSLPTLWPWQQMASYRMGADGRTIPLEYHHLTPGEYTVVTGEPSQWPVVLLLMLVGAVLVLSIDRLNSGPHTPGKDERDSVVKDKEDGSNA</sequence>
<feature type="transmembrane region" description="Helical" evidence="2">
    <location>
        <begin position="123"/>
        <end position="142"/>
    </location>
</feature>
<feature type="transmembrane region" description="Helical" evidence="2">
    <location>
        <begin position="283"/>
        <end position="300"/>
    </location>
</feature>
<name>A0A4Y4EVN4_9GAMM</name>